<dbReference type="PANTHER" id="PTHR30194">
    <property type="entry name" value="CROSSOVER JUNCTION ENDODEOXYRIBONUCLEASE RUVC"/>
    <property type="match status" value="1"/>
</dbReference>
<dbReference type="OrthoDB" id="9805499at2"/>
<evidence type="ECO:0000256" key="3">
    <source>
        <dbReference type="ARBA" id="ARBA00022722"/>
    </source>
</evidence>
<gene>
    <name evidence="13 15" type="primary">ruvC</name>
    <name evidence="15" type="ORF">I41_45710</name>
</gene>
<dbReference type="SUPFAM" id="SSF53098">
    <property type="entry name" value="Ribonuclease H-like"/>
    <property type="match status" value="1"/>
</dbReference>
<keyword evidence="9 13" id="KW-0238">DNA-binding</keyword>
<feature type="active site" evidence="13">
    <location>
        <position position="74"/>
    </location>
</feature>
<dbReference type="EMBL" id="CP036339">
    <property type="protein sequence ID" value="QDT75361.1"/>
    <property type="molecule type" value="Genomic_DNA"/>
</dbReference>
<dbReference type="FunFam" id="3.30.420.10:FF:000002">
    <property type="entry name" value="Crossover junction endodeoxyribonuclease RuvC"/>
    <property type="match status" value="1"/>
</dbReference>
<evidence type="ECO:0000256" key="9">
    <source>
        <dbReference type="ARBA" id="ARBA00023125"/>
    </source>
</evidence>
<dbReference type="GO" id="GO:0006310">
    <property type="term" value="P:DNA recombination"/>
    <property type="evidence" value="ECO:0007669"/>
    <property type="project" value="UniProtKB-UniRule"/>
</dbReference>
<accession>A0A517U416</accession>
<dbReference type="NCBIfam" id="NF000711">
    <property type="entry name" value="PRK00039.2-1"/>
    <property type="match status" value="1"/>
</dbReference>
<dbReference type="GO" id="GO:0048476">
    <property type="term" value="C:Holliday junction resolvase complex"/>
    <property type="evidence" value="ECO:0007669"/>
    <property type="project" value="UniProtKB-UniRule"/>
</dbReference>
<sequence>MDSGVGDMRILGIDPGLNTTGYGVLEIVNRKVRLVEAGVVRGKTKGSLTARVREIHEGVADVIASLKPQALALEKIYAHYDRPTTAILMGHARGVIVLAAAQAGIAVHDYASTQVKKSLTDNGRAPKSQMQLAVQRELRLSTLPEPADVADALAIALCHVYSSPASAGGLRLDVVVKSTAPPPRA</sequence>
<evidence type="ECO:0000313" key="16">
    <source>
        <dbReference type="Proteomes" id="UP000317909"/>
    </source>
</evidence>
<keyword evidence="5 13" id="KW-0255">Endonuclease</keyword>
<comment type="subunit">
    <text evidence="13">Homodimer which binds Holliday junction (HJ) DNA. The HJ becomes 2-fold symmetrical on binding to RuvC with unstacked arms; it has a different conformation from HJ DNA in complex with RuvA. In the full resolvosome a probable DNA-RuvA(4)-RuvB(12)-RuvC(2) complex forms which resolves the HJ.</text>
</comment>
<comment type="cofactor">
    <cofactor evidence="13">
        <name>Mg(2+)</name>
        <dbReference type="ChEBI" id="CHEBI:18420"/>
    </cofactor>
    <text evidence="13">Binds 2 Mg(2+) ion per subunit.</text>
</comment>
<dbReference type="HAMAP" id="MF_00034">
    <property type="entry name" value="RuvC"/>
    <property type="match status" value="1"/>
</dbReference>
<dbReference type="GO" id="GO:0008821">
    <property type="term" value="F:crossover junction DNA endonuclease activity"/>
    <property type="evidence" value="ECO:0007669"/>
    <property type="project" value="UniProtKB-UniRule"/>
</dbReference>
<dbReference type="GO" id="GO:0006281">
    <property type="term" value="P:DNA repair"/>
    <property type="evidence" value="ECO:0007669"/>
    <property type="project" value="UniProtKB-UniRule"/>
</dbReference>
<dbReference type="Gene3D" id="3.30.420.10">
    <property type="entry name" value="Ribonuclease H-like superfamily/Ribonuclease H"/>
    <property type="match status" value="1"/>
</dbReference>
<reference evidence="15 16" key="1">
    <citation type="submission" date="2019-02" db="EMBL/GenBank/DDBJ databases">
        <title>Deep-cultivation of Planctomycetes and their phenomic and genomic characterization uncovers novel biology.</title>
        <authorList>
            <person name="Wiegand S."/>
            <person name="Jogler M."/>
            <person name="Boedeker C."/>
            <person name="Pinto D."/>
            <person name="Vollmers J."/>
            <person name="Rivas-Marin E."/>
            <person name="Kohn T."/>
            <person name="Peeters S.H."/>
            <person name="Heuer A."/>
            <person name="Rast P."/>
            <person name="Oberbeckmann S."/>
            <person name="Bunk B."/>
            <person name="Jeske O."/>
            <person name="Meyerdierks A."/>
            <person name="Storesund J.E."/>
            <person name="Kallscheuer N."/>
            <person name="Luecker S."/>
            <person name="Lage O.M."/>
            <person name="Pohl T."/>
            <person name="Merkel B.J."/>
            <person name="Hornburger P."/>
            <person name="Mueller R.-W."/>
            <person name="Bruemmer F."/>
            <person name="Labrenz M."/>
            <person name="Spormann A.M."/>
            <person name="Op den Camp H."/>
            <person name="Overmann J."/>
            <person name="Amann R."/>
            <person name="Jetten M.S.M."/>
            <person name="Mascher T."/>
            <person name="Medema M.H."/>
            <person name="Devos D.P."/>
            <person name="Kaster A.-K."/>
            <person name="Ovreas L."/>
            <person name="Rohde M."/>
            <person name="Galperin M.Y."/>
            <person name="Jogler C."/>
        </authorList>
    </citation>
    <scope>NUCLEOTIDE SEQUENCE [LARGE SCALE GENOMIC DNA]</scope>
    <source>
        <strain evidence="15 16">I41</strain>
    </source>
</reference>
<dbReference type="KEGG" id="llh:I41_45710"/>
<evidence type="ECO:0000256" key="1">
    <source>
        <dbReference type="ARBA" id="ARBA00009518"/>
    </source>
</evidence>
<keyword evidence="4 13" id="KW-0479">Metal-binding</keyword>
<evidence type="ECO:0000256" key="5">
    <source>
        <dbReference type="ARBA" id="ARBA00022759"/>
    </source>
</evidence>
<keyword evidence="10 13" id="KW-0233">DNA recombination</keyword>
<evidence type="ECO:0000256" key="11">
    <source>
        <dbReference type="ARBA" id="ARBA00023204"/>
    </source>
</evidence>
<name>A0A517U416_9BACT</name>
<dbReference type="NCBIfam" id="TIGR00228">
    <property type="entry name" value="ruvC"/>
    <property type="match status" value="1"/>
</dbReference>
<evidence type="ECO:0000256" key="4">
    <source>
        <dbReference type="ARBA" id="ARBA00022723"/>
    </source>
</evidence>
<keyword evidence="2 13" id="KW-0963">Cytoplasm</keyword>
<keyword evidence="8 13" id="KW-0460">Magnesium</keyword>
<feature type="binding site" evidence="13">
    <location>
        <position position="148"/>
    </location>
    <ligand>
        <name>Mg(2+)</name>
        <dbReference type="ChEBI" id="CHEBI:18420"/>
        <label>1</label>
    </ligand>
</feature>
<feature type="binding site" evidence="13">
    <location>
        <position position="74"/>
    </location>
    <ligand>
        <name>Mg(2+)</name>
        <dbReference type="ChEBI" id="CHEBI:18420"/>
        <label>2</label>
    </ligand>
</feature>
<feature type="active site" evidence="13">
    <location>
        <position position="148"/>
    </location>
</feature>
<dbReference type="GO" id="GO:0005737">
    <property type="term" value="C:cytoplasm"/>
    <property type="evidence" value="ECO:0007669"/>
    <property type="project" value="UniProtKB-SubCell"/>
</dbReference>
<evidence type="ECO:0000256" key="10">
    <source>
        <dbReference type="ARBA" id="ARBA00023172"/>
    </source>
</evidence>
<keyword evidence="3 13" id="KW-0540">Nuclease</keyword>
<dbReference type="Proteomes" id="UP000317909">
    <property type="component" value="Chromosome"/>
</dbReference>
<dbReference type="AlphaFoldDB" id="A0A517U416"/>
<keyword evidence="7 13" id="KW-0378">Hydrolase</keyword>
<dbReference type="InterPro" id="IPR012337">
    <property type="entry name" value="RNaseH-like_sf"/>
</dbReference>
<keyword evidence="16" id="KW-1185">Reference proteome</keyword>
<keyword evidence="11 13" id="KW-0234">DNA repair</keyword>
<comment type="similarity">
    <text evidence="1 13">Belongs to the RuvC family.</text>
</comment>
<keyword evidence="6 13" id="KW-0227">DNA damage</keyword>
<dbReference type="PANTHER" id="PTHR30194:SF3">
    <property type="entry name" value="CROSSOVER JUNCTION ENDODEOXYRIBONUCLEASE RUVC"/>
    <property type="match status" value="1"/>
</dbReference>
<dbReference type="RefSeq" id="WP_145435022.1">
    <property type="nucleotide sequence ID" value="NZ_CP036339.1"/>
</dbReference>
<evidence type="ECO:0000256" key="14">
    <source>
        <dbReference type="NCBIfam" id="TIGR00228"/>
    </source>
</evidence>
<feature type="binding site" evidence="13">
    <location>
        <position position="14"/>
    </location>
    <ligand>
        <name>Mg(2+)</name>
        <dbReference type="ChEBI" id="CHEBI:18420"/>
        <label>1</label>
    </ligand>
</feature>
<dbReference type="GO" id="GO:0003677">
    <property type="term" value="F:DNA binding"/>
    <property type="evidence" value="ECO:0007669"/>
    <property type="project" value="UniProtKB-KW"/>
</dbReference>
<comment type="catalytic activity">
    <reaction evidence="12 13">
        <text>Endonucleolytic cleavage at a junction such as a reciprocal single-stranded crossover between two homologous DNA duplexes (Holliday junction).</text>
        <dbReference type="EC" id="3.1.21.10"/>
    </reaction>
</comment>
<evidence type="ECO:0000256" key="7">
    <source>
        <dbReference type="ARBA" id="ARBA00022801"/>
    </source>
</evidence>
<organism evidence="15 16">
    <name type="scientific">Lacipirellula limnantheis</name>
    <dbReference type="NCBI Taxonomy" id="2528024"/>
    <lineage>
        <taxon>Bacteria</taxon>
        <taxon>Pseudomonadati</taxon>
        <taxon>Planctomycetota</taxon>
        <taxon>Planctomycetia</taxon>
        <taxon>Pirellulales</taxon>
        <taxon>Lacipirellulaceae</taxon>
        <taxon>Lacipirellula</taxon>
    </lineage>
</organism>
<dbReference type="EC" id="3.1.21.10" evidence="13 14"/>
<protein>
    <recommendedName>
        <fullName evidence="13 14">Crossover junction endodeoxyribonuclease RuvC</fullName>
        <ecNumber evidence="13 14">3.1.21.10</ecNumber>
    </recommendedName>
    <alternativeName>
        <fullName evidence="13">Holliday junction nuclease RuvC</fullName>
    </alternativeName>
    <alternativeName>
        <fullName evidence="13">Holliday junction resolvase RuvC</fullName>
    </alternativeName>
</protein>
<comment type="function">
    <text evidence="13">The RuvA-RuvB-RuvC complex processes Holliday junction (HJ) DNA during genetic recombination and DNA repair. Endonuclease that resolves HJ intermediates. Cleaves cruciform DNA by making single-stranded nicks across the HJ at symmetrical positions within the homologous arms, yielding a 5'-phosphate and a 3'-hydroxyl group; requires a central core of homology in the junction. The consensus cleavage sequence is 5'-(A/T)TT(C/G)-3'. Cleavage occurs on the 3'-side of the TT dinucleotide at the point of strand exchange. HJ branch migration catalyzed by RuvA-RuvB allows RuvC to scan DNA until it finds its consensus sequence, where it cleaves and resolves the cruciform DNA.</text>
</comment>
<evidence type="ECO:0000256" key="13">
    <source>
        <dbReference type="HAMAP-Rule" id="MF_00034"/>
    </source>
</evidence>
<dbReference type="CDD" id="cd16962">
    <property type="entry name" value="RuvC"/>
    <property type="match status" value="1"/>
</dbReference>
<feature type="active site" evidence="13">
    <location>
        <position position="14"/>
    </location>
</feature>
<evidence type="ECO:0000256" key="8">
    <source>
        <dbReference type="ARBA" id="ARBA00022842"/>
    </source>
</evidence>
<evidence type="ECO:0000256" key="12">
    <source>
        <dbReference type="ARBA" id="ARBA00029354"/>
    </source>
</evidence>
<comment type="subcellular location">
    <subcellularLocation>
        <location evidence="13">Cytoplasm</location>
    </subcellularLocation>
</comment>
<dbReference type="InterPro" id="IPR002176">
    <property type="entry name" value="X-over_junc_endoDNase_RuvC"/>
</dbReference>
<proteinExistence type="inferred from homology"/>
<dbReference type="GO" id="GO:0000287">
    <property type="term" value="F:magnesium ion binding"/>
    <property type="evidence" value="ECO:0007669"/>
    <property type="project" value="UniProtKB-UniRule"/>
</dbReference>
<dbReference type="InterPro" id="IPR036397">
    <property type="entry name" value="RNaseH_sf"/>
</dbReference>
<evidence type="ECO:0000256" key="6">
    <source>
        <dbReference type="ARBA" id="ARBA00022763"/>
    </source>
</evidence>
<evidence type="ECO:0000313" key="15">
    <source>
        <dbReference type="EMBL" id="QDT75361.1"/>
    </source>
</evidence>
<dbReference type="PRINTS" id="PR00696">
    <property type="entry name" value="RSOLVASERUVC"/>
</dbReference>
<evidence type="ECO:0000256" key="2">
    <source>
        <dbReference type="ARBA" id="ARBA00022490"/>
    </source>
</evidence>
<dbReference type="Pfam" id="PF02075">
    <property type="entry name" value="RuvC"/>
    <property type="match status" value="1"/>
</dbReference>